<dbReference type="EMBL" id="AP018817">
    <property type="protein sequence ID" value="BBF69631.1"/>
    <property type="molecule type" value="Genomic_DNA"/>
</dbReference>
<accession>A0ABN5WJB1</accession>
<dbReference type="RefSeq" id="WP_261936635.1">
    <property type="nucleotide sequence ID" value="NZ_AP018817.1"/>
</dbReference>
<feature type="signal peptide" evidence="1">
    <location>
        <begin position="1"/>
        <end position="20"/>
    </location>
</feature>
<protein>
    <recommendedName>
        <fullName evidence="4">Lipoprotein</fullName>
    </recommendedName>
</protein>
<gene>
    <name evidence="2" type="ORF">SBA_ch1_18310</name>
</gene>
<evidence type="ECO:0000313" key="3">
    <source>
        <dbReference type="Proteomes" id="UP001059971"/>
    </source>
</evidence>
<organism evidence="2 3">
    <name type="scientific">Sphingomonas bisphenolicum</name>
    <dbReference type="NCBI Taxonomy" id="296544"/>
    <lineage>
        <taxon>Bacteria</taxon>
        <taxon>Pseudomonadati</taxon>
        <taxon>Pseudomonadota</taxon>
        <taxon>Alphaproteobacteria</taxon>
        <taxon>Sphingomonadales</taxon>
        <taxon>Sphingomonadaceae</taxon>
        <taxon>Sphingomonas</taxon>
    </lineage>
</organism>
<evidence type="ECO:0008006" key="4">
    <source>
        <dbReference type="Google" id="ProtNLM"/>
    </source>
</evidence>
<dbReference type="Proteomes" id="UP001059971">
    <property type="component" value="Chromosome 1"/>
</dbReference>
<feature type="chain" id="PRO_5046179141" description="Lipoprotein" evidence="1">
    <location>
        <begin position="21"/>
        <end position="154"/>
    </location>
</feature>
<proteinExistence type="predicted"/>
<keyword evidence="1" id="KW-0732">Signal</keyword>
<name>A0ABN5WJB1_9SPHN</name>
<keyword evidence="3" id="KW-1185">Reference proteome</keyword>
<evidence type="ECO:0000313" key="2">
    <source>
        <dbReference type="EMBL" id="BBF69631.1"/>
    </source>
</evidence>
<evidence type="ECO:0000256" key="1">
    <source>
        <dbReference type="SAM" id="SignalP"/>
    </source>
</evidence>
<reference evidence="2" key="1">
    <citation type="submission" date="2018-07" db="EMBL/GenBank/DDBJ databases">
        <title>Complete genome sequence of Sphingomonas bisphenolicum strain AO1, a bisphenol A degradative bacterium isolated from Japanese farm field.</title>
        <authorList>
            <person name="Murakami M."/>
            <person name="Koh M."/>
            <person name="Koba S."/>
            <person name="Matsumura Y."/>
        </authorList>
    </citation>
    <scope>NUCLEOTIDE SEQUENCE</scope>
    <source>
        <strain evidence="2">AO1</strain>
    </source>
</reference>
<sequence>MRFYFASSLAVCLTACSATEAPPIEQLEIWAPGLEVAIDGHGNGRFKQYSKGTEGRFTLSAAQFAELRKRTEPFRLSRDAISSERISAFIAAGQRCDGDYVTDNGGISFHWSGRSMNQFYAVDYGCERVRYATRNGELRAILASLPVPKSDALP</sequence>